<dbReference type="Proteomes" id="UP000028878">
    <property type="component" value="Unassembled WGS sequence"/>
</dbReference>
<gene>
    <name evidence="1" type="ORF">BN948_02501</name>
</gene>
<accession>A0A1L1PJZ8</accession>
<reference evidence="2" key="2">
    <citation type="submission" date="2014-11" db="EMBL/GenBank/DDBJ databases">
        <title>Draft genome sequence of Hydrogenophaga intermedia S1.</title>
        <authorList>
            <person name="Gan H.M."/>
            <person name="Chew T.H."/>
            <person name="Stolz A."/>
        </authorList>
    </citation>
    <scope>NUCLEOTIDE SEQUENCE [LARGE SCALE GENOMIC DNA]</scope>
    <source>
        <strain evidence="2">S1</strain>
    </source>
</reference>
<name>A0A1L1PJZ8_HYDIT</name>
<evidence type="ECO:0000313" key="1">
    <source>
        <dbReference type="EMBL" id="CDN88069.1"/>
    </source>
</evidence>
<evidence type="ECO:0000313" key="2">
    <source>
        <dbReference type="Proteomes" id="UP000028878"/>
    </source>
</evidence>
<organism evidence="1 2">
    <name type="scientific">Hydrogenophaga intermedia</name>
    <dbReference type="NCBI Taxonomy" id="65786"/>
    <lineage>
        <taxon>Bacteria</taxon>
        <taxon>Pseudomonadati</taxon>
        <taxon>Pseudomonadota</taxon>
        <taxon>Betaproteobacteria</taxon>
        <taxon>Burkholderiales</taxon>
        <taxon>Comamonadaceae</taxon>
        <taxon>Hydrogenophaga</taxon>
    </lineage>
</organism>
<dbReference type="AlphaFoldDB" id="A0A1L1PJZ8"/>
<protein>
    <submittedName>
        <fullName evidence="1">Uncharacterized protein</fullName>
    </submittedName>
</protein>
<reference evidence="2" key="1">
    <citation type="submission" date="2014-02" db="EMBL/GenBank/DDBJ databases">
        <authorList>
            <person name="Gan H."/>
        </authorList>
    </citation>
    <scope>NUCLEOTIDE SEQUENCE [LARGE SCALE GENOMIC DNA]</scope>
    <source>
        <strain evidence="2">S1</strain>
    </source>
</reference>
<sequence>MQCNKAVFDASFEVLDERREKMAALAHGALTLLREHRDRQPPSDSELIMEILLDLIERKDDIRQTQEGVYRAAGLQGWEG</sequence>
<proteinExistence type="predicted"/>
<dbReference type="EMBL" id="CCAE010000018">
    <property type="protein sequence ID" value="CDN88069.1"/>
    <property type="molecule type" value="Genomic_DNA"/>
</dbReference>
<keyword evidence="2" id="KW-1185">Reference proteome</keyword>